<dbReference type="GO" id="GO:0016787">
    <property type="term" value="F:hydrolase activity"/>
    <property type="evidence" value="ECO:0007669"/>
    <property type="project" value="UniProtKB-KW"/>
</dbReference>
<evidence type="ECO:0000313" key="3">
    <source>
        <dbReference type="Proteomes" id="UP000383122"/>
    </source>
</evidence>
<evidence type="ECO:0000259" key="1">
    <source>
        <dbReference type="Pfam" id="PF00144"/>
    </source>
</evidence>
<sequence>MFEKRNVLGSSLHTMREGLAQSSPCARNVITGALAAVAMGISISAMASAPVDNAELNPTSWMQGSPPSPDASITLDNGGFVYPKNRWSFSNMRRLMPSANVWRGDGQPSPLVRSQHISSPIGDVTFADLNGVRHKFSDLMQVTDADGIIVLHKGKVVYEEYAGVLKSEMPHAVMSVTKSIVGTIAAMLVEDGRLDADAQVTQYVPELAGSAFDGATVRQVMDMTIGVQYSEQYSDPSAQIWAYFRAAGVIKRPDGYVGPTNLYDFLKTLKRNGEHGAAFAYKTPDAEVLGWIIKRSTGRPLSELVSAMIWQPMGAQDDAYFDVDSQGTECAGGGFNATLRDLARFGEVMRNEGRYNGRQIVPARVVAEIRGGGDRGKFAMAGFKTLPGWSYKDMWWVSGDDHGAYEARGIFGQAIYVDPEAEMTIVRLASTKLPANGANDWITLPAFRAVGEFLMAAKSE</sequence>
<dbReference type="InterPro" id="IPR050789">
    <property type="entry name" value="Diverse_Enzym_Activities"/>
</dbReference>
<dbReference type="PANTHER" id="PTHR43283:SF7">
    <property type="entry name" value="BETA-LACTAMASE-RELATED DOMAIN-CONTAINING PROTEIN"/>
    <property type="match status" value="1"/>
</dbReference>
<evidence type="ECO:0000313" key="2">
    <source>
        <dbReference type="EMBL" id="VVE73203.1"/>
    </source>
</evidence>
<feature type="domain" description="Beta-lactamase-related" evidence="1">
    <location>
        <begin position="145"/>
        <end position="438"/>
    </location>
</feature>
<dbReference type="RefSeq" id="WP_246185784.1">
    <property type="nucleotide sequence ID" value="NZ_CABPSP010000016.1"/>
</dbReference>
<dbReference type="SUPFAM" id="SSF56601">
    <property type="entry name" value="beta-lactamase/transpeptidase-like"/>
    <property type="match status" value="1"/>
</dbReference>
<name>A0A5E5AKZ6_9BURK</name>
<organism evidence="2 3">
    <name type="scientific">Pandoraea anapnoica</name>
    <dbReference type="NCBI Taxonomy" id="2508301"/>
    <lineage>
        <taxon>Bacteria</taxon>
        <taxon>Pseudomonadati</taxon>
        <taxon>Pseudomonadota</taxon>
        <taxon>Betaproteobacteria</taxon>
        <taxon>Burkholderiales</taxon>
        <taxon>Burkholderiaceae</taxon>
        <taxon>Pandoraea</taxon>
    </lineage>
</organism>
<dbReference type="Proteomes" id="UP000383122">
    <property type="component" value="Unassembled WGS sequence"/>
</dbReference>
<dbReference type="PANTHER" id="PTHR43283">
    <property type="entry name" value="BETA-LACTAMASE-RELATED"/>
    <property type="match status" value="1"/>
</dbReference>
<keyword evidence="2" id="KW-0378">Hydrolase</keyword>
<keyword evidence="3" id="KW-1185">Reference proteome</keyword>
<dbReference type="EMBL" id="CABPSP010000016">
    <property type="protein sequence ID" value="VVE73203.1"/>
    <property type="molecule type" value="Genomic_DNA"/>
</dbReference>
<gene>
    <name evidence="2" type="ORF">PAN31117_04651</name>
</gene>
<dbReference type="Gene3D" id="3.40.710.10">
    <property type="entry name" value="DD-peptidase/beta-lactamase superfamily"/>
    <property type="match status" value="1"/>
</dbReference>
<accession>A0A5E5AKZ6</accession>
<proteinExistence type="predicted"/>
<dbReference type="Pfam" id="PF00144">
    <property type="entry name" value="Beta-lactamase"/>
    <property type="match status" value="1"/>
</dbReference>
<dbReference type="InterPro" id="IPR001466">
    <property type="entry name" value="Beta-lactam-related"/>
</dbReference>
<dbReference type="AlphaFoldDB" id="A0A5E5AKZ6"/>
<protein>
    <submittedName>
        <fullName evidence="2">6-aminohexanoate hydrolase</fullName>
    </submittedName>
</protein>
<reference evidence="2 3" key="1">
    <citation type="submission" date="2019-08" db="EMBL/GenBank/DDBJ databases">
        <authorList>
            <person name="Peeters C."/>
        </authorList>
    </citation>
    <scope>NUCLEOTIDE SEQUENCE [LARGE SCALE GENOMIC DNA]</scope>
    <source>
        <strain evidence="2 3">LMG 31117</strain>
    </source>
</reference>
<dbReference type="InterPro" id="IPR012338">
    <property type="entry name" value="Beta-lactam/transpept-like"/>
</dbReference>